<name>A0A8S9RAC4_BRACR</name>
<proteinExistence type="predicted"/>
<accession>A0A8S9RAC4</accession>
<evidence type="ECO:0000313" key="1">
    <source>
        <dbReference type="EMBL" id="KAF3569720.1"/>
    </source>
</evidence>
<organism evidence="1 2">
    <name type="scientific">Brassica cretica</name>
    <name type="common">Mustard</name>
    <dbReference type="NCBI Taxonomy" id="69181"/>
    <lineage>
        <taxon>Eukaryota</taxon>
        <taxon>Viridiplantae</taxon>
        <taxon>Streptophyta</taxon>
        <taxon>Embryophyta</taxon>
        <taxon>Tracheophyta</taxon>
        <taxon>Spermatophyta</taxon>
        <taxon>Magnoliopsida</taxon>
        <taxon>eudicotyledons</taxon>
        <taxon>Gunneridae</taxon>
        <taxon>Pentapetalae</taxon>
        <taxon>rosids</taxon>
        <taxon>malvids</taxon>
        <taxon>Brassicales</taxon>
        <taxon>Brassicaceae</taxon>
        <taxon>Brassiceae</taxon>
        <taxon>Brassica</taxon>
    </lineage>
</organism>
<evidence type="ECO:0000313" key="2">
    <source>
        <dbReference type="Proteomes" id="UP000712600"/>
    </source>
</evidence>
<dbReference type="Proteomes" id="UP000712600">
    <property type="component" value="Unassembled WGS sequence"/>
</dbReference>
<gene>
    <name evidence="1" type="ORF">F2Q69_00059702</name>
</gene>
<protein>
    <submittedName>
        <fullName evidence="1">Uncharacterized protein</fullName>
    </submittedName>
</protein>
<comment type="caution">
    <text evidence="1">The sequence shown here is derived from an EMBL/GenBank/DDBJ whole genome shotgun (WGS) entry which is preliminary data.</text>
</comment>
<dbReference type="AlphaFoldDB" id="A0A8S9RAC4"/>
<dbReference type="EMBL" id="QGKX02000095">
    <property type="protein sequence ID" value="KAF3569720.1"/>
    <property type="molecule type" value="Genomic_DNA"/>
</dbReference>
<sequence>MMEQSIDSSSAASVDFCHSGIVVIVFSFSLTTVDRFFFCCIGQFLLGTVDRLYSGSFDRRRVFCLVFGSKVACCNDSWIIDSSGGRMWLLD</sequence>
<reference evidence="1" key="1">
    <citation type="submission" date="2019-12" db="EMBL/GenBank/DDBJ databases">
        <title>Genome sequencing and annotation of Brassica cretica.</title>
        <authorList>
            <person name="Studholme D.J."/>
            <person name="Sarris P."/>
        </authorList>
    </citation>
    <scope>NUCLEOTIDE SEQUENCE</scope>
    <source>
        <strain evidence="1">PFS-109/04</strain>
        <tissue evidence="1">Leaf</tissue>
    </source>
</reference>